<feature type="region of interest" description="Disordered" evidence="1">
    <location>
        <begin position="309"/>
        <end position="353"/>
    </location>
</feature>
<dbReference type="AlphaFoldDB" id="A0AAN9TY27"/>
<feature type="compositionally biased region" description="Basic and acidic residues" evidence="1">
    <location>
        <begin position="515"/>
        <end position="524"/>
    </location>
</feature>
<sequence length="657" mass="74617">MNFKAAKSKNDSMHTGGDAKVPANVNSLRKLFESNFKLSAITKPFKSKNNHSAGKSVHVAKNSTFDEPADCHRFQKFGDNKENRNEDRLTRAASPSGCYLNCKIENCCCKTFFREYSETPTFRSRPPLPKLPLRECNGNSRFDRRRPERWSAASCSSYNLSKQRQLRDLHLSQHPPDHDAQNHKPADQSRNKFYNINYEFYKSKSQEIFDETPVSAVSTKRLDRILPSRCGRSVNLLEKIENSEHADAGCRNEADGRSSHCDKGSALPFQKTEASGFVNFTTATINEGGYVKTARDFRTAKKGVWNYLGDGKNVERVGPSQRKNERRTGEQRTRLQEVDSNEPPVERDSEAEAHHIGAFDFKCRLPKLKTIGLRENSHPYSTKKPRLTVKGVKNRNMRNGKRRQKLTEESTLSRSQTFSGYDNFAYRRSVTDLSLSKQLEETDIRLDDSADAALSAAKPSVDGNVAKGKRLDAIARVPRPASISVVGVDGPHFHLDSRMTSYEWPVTSFYIERSEKQSSKEAPRRSSSTFDLENKHSYPDKNVNPVTRKTNLKRYCSLGYLKEDEFVELNFTKHRRSLENVNNYEGDMRNHLCHLLHEAESRVRELSDSLRPNMDCDQTTSTPSSSIASVKIGDAAVPANREVVREEKNIALSTYSY</sequence>
<accession>A0AAN9TY27</accession>
<dbReference type="EMBL" id="JBBCAQ010000002">
    <property type="protein sequence ID" value="KAK7605356.1"/>
    <property type="molecule type" value="Genomic_DNA"/>
</dbReference>
<comment type="caution">
    <text evidence="2">The sequence shown here is derived from an EMBL/GenBank/DDBJ whole genome shotgun (WGS) entry which is preliminary data.</text>
</comment>
<name>A0AAN9TY27_9HEMI</name>
<proteinExistence type="predicted"/>
<evidence type="ECO:0000256" key="1">
    <source>
        <dbReference type="SAM" id="MobiDB-lite"/>
    </source>
</evidence>
<evidence type="ECO:0000313" key="2">
    <source>
        <dbReference type="EMBL" id="KAK7605356.1"/>
    </source>
</evidence>
<dbReference type="Proteomes" id="UP001367676">
    <property type="component" value="Unassembled WGS sequence"/>
</dbReference>
<gene>
    <name evidence="2" type="ORF">V9T40_007214</name>
</gene>
<feature type="region of interest" description="Disordered" evidence="1">
    <location>
        <begin position="1"/>
        <end position="21"/>
    </location>
</feature>
<feature type="compositionally biased region" description="Basic and acidic residues" evidence="1">
    <location>
        <begin position="344"/>
        <end position="353"/>
    </location>
</feature>
<reference evidence="2 3" key="1">
    <citation type="submission" date="2024-03" db="EMBL/GenBank/DDBJ databases">
        <title>Adaptation during the transition from Ophiocordyceps entomopathogen to insect associate is accompanied by gene loss and intensified selection.</title>
        <authorList>
            <person name="Ward C.M."/>
            <person name="Onetto C.A."/>
            <person name="Borneman A.R."/>
        </authorList>
    </citation>
    <scope>NUCLEOTIDE SEQUENCE [LARGE SCALE GENOMIC DNA]</scope>
    <source>
        <strain evidence="2">AWRI1</strain>
        <tissue evidence="2">Single Adult Female</tissue>
    </source>
</reference>
<feature type="region of interest" description="Disordered" evidence="1">
    <location>
        <begin position="515"/>
        <end position="545"/>
    </location>
</feature>
<feature type="region of interest" description="Disordered" evidence="1">
    <location>
        <begin position="120"/>
        <end position="140"/>
    </location>
</feature>
<evidence type="ECO:0000313" key="3">
    <source>
        <dbReference type="Proteomes" id="UP001367676"/>
    </source>
</evidence>
<protein>
    <submittedName>
        <fullName evidence="2">Uncharacterized protein</fullName>
    </submittedName>
</protein>
<keyword evidence="3" id="KW-1185">Reference proteome</keyword>
<feature type="compositionally biased region" description="Basic and acidic residues" evidence="1">
    <location>
        <begin position="322"/>
        <end position="337"/>
    </location>
</feature>
<organism evidence="2 3">
    <name type="scientific">Parthenolecanium corni</name>
    <dbReference type="NCBI Taxonomy" id="536013"/>
    <lineage>
        <taxon>Eukaryota</taxon>
        <taxon>Metazoa</taxon>
        <taxon>Ecdysozoa</taxon>
        <taxon>Arthropoda</taxon>
        <taxon>Hexapoda</taxon>
        <taxon>Insecta</taxon>
        <taxon>Pterygota</taxon>
        <taxon>Neoptera</taxon>
        <taxon>Paraneoptera</taxon>
        <taxon>Hemiptera</taxon>
        <taxon>Sternorrhyncha</taxon>
        <taxon>Coccoidea</taxon>
        <taxon>Coccidae</taxon>
        <taxon>Parthenolecanium</taxon>
    </lineage>
</organism>